<evidence type="ECO:0000256" key="1">
    <source>
        <dbReference type="SAM" id="Phobius"/>
    </source>
</evidence>
<accession>A0ABY5I103</accession>
<name>A0ABY5I103_9FIRM</name>
<gene>
    <name evidence="2" type="ORF">NMU03_14175</name>
</gene>
<organism evidence="2 3">
    <name type="scientific">Allocoprobacillus halotolerans</name>
    <dbReference type="NCBI Taxonomy" id="2944914"/>
    <lineage>
        <taxon>Bacteria</taxon>
        <taxon>Bacillati</taxon>
        <taxon>Bacillota</taxon>
        <taxon>Erysipelotrichia</taxon>
        <taxon>Erysipelotrichales</taxon>
        <taxon>Erysipelotrichaceae</taxon>
        <taxon>Allocoprobacillus</taxon>
    </lineage>
</organism>
<keyword evidence="1" id="KW-1133">Transmembrane helix</keyword>
<evidence type="ECO:0000313" key="3">
    <source>
        <dbReference type="Proteomes" id="UP001060112"/>
    </source>
</evidence>
<keyword evidence="3" id="KW-1185">Reference proteome</keyword>
<feature type="transmembrane region" description="Helical" evidence="1">
    <location>
        <begin position="12"/>
        <end position="34"/>
    </location>
</feature>
<protein>
    <recommendedName>
        <fullName evidence="4">Type II secretion system protein</fullName>
    </recommendedName>
</protein>
<dbReference type="Proteomes" id="UP001060112">
    <property type="component" value="Chromosome"/>
</dbReference>
<proteinExistence type="predicted"/>
<evidence type="ECO:0008006" key="4">
    <source>
        <dbReference type="Google" id="ProtNLM"/>
    </source>
</evidence>
<keyword evidence="1" id="KW-0812">Transmembrane</keyword>
<dbReference type="EMBL" id="CP101620">
    <property type="protein sequence ID" value="UTY38735.1"/>
    <property type="molecule type" value="Genomic_DNA"/>
</dbReference>
<evidence type="ECO:0000313" key="2">
    <source>
        <dbReference type="EMBL" id="UTY38735.1"/>
    </source>
</evidence>
<reference evidence="2" key="1">
    <citation type="submission" date="2022-07" db="EMBL/GenBank/DDBJ databases">
        <title>Faecal culturing of patients with breast cancer.</title>
        <authorList>
            <person name="Teng N.M.Y."/>
            <person name="Kiu R."/>
            <person name="Evans R."/>
            <person name="Baker D.J."/>
            <person name="Zenner C."/>
            <person name="Robinson S.D."/>
            <person name="Hall L.J."/>
        </authorList>
    </citation>
    <scope>NUCLEOTIDE SEQUENCE</scope>
    <source>
        <strain evidence="2">LH1062</strain>
    </source>
</reference>
<keyword evidence="1" id="KW-0472">Membrane</keyword>
<sequence>MCDKKGSTLIESLFAFEIFITVIILFVGLFSGLYEKESTIQKNYQMLLEKEREFTYSQDYIDIIEMALH</sequence>
<dbReference type="RefSeq" id="WP_290139278.1">
    <property type="nucleotide sequence ID" value="NZ_CP101620.1"/>
</dbReference>